<comment type="caution">
    <text evidence="1">The sequence shown here is derived from an EMBL/GenBank/DDBJ whole genome shotgun (WGS) entry which is preliminary data.</text>
</comment>
<evidence type="ECO:0000313" key="2">
    <source>
        <dbReference type="Proteomes" id="UP000631114"/>
    </source>
</evidence>
<dbReference type="Proteomes" id="UP000631114">
    <property type="component" value="Unassembled WGS sequence"/>
</dbReference>
<dbReference type="AlphaFoldDB" id="A0A835ITJ0"/>
<protein>
    <submittedName>
        <fullName evidence="1">Uncharacterized protein</fullName>
    </submittedName>
</protein>
<gene>
    <name evidence="1" type="ORF">IFM89_001311</name>
</gene>
<accession>A0A835ITJ0</accession>
<name>A0A835ITJ0_9MAGN</name>
<keyword evidence="2" id="KW-1185">Reference proteome</keyword>
<sequence>MKEIAIPMRERTQSIVMRNLRSERSTKLHRLTSWNRSKNMGKSRPLLLSARSKNLTLSMQMKKHPISPRELGGVGKREGCRKGSLELRKWWTFFPMIQP</sequence>
<organism evidence="1 2">
    <name type="scientific">Coptis chinensis</name>
    <dbReference type="NCBI Taxonomy" id="261450"/>
    <lineage>
        <taxon>Eukaryota</taxon>
        <taxon>Viridiplantae</taxon>
        <taxon>Streptophyta</taxon>
        <taxon>Embryophyta</taxon>
        <taxon>Tracheophyta</taxon>
        <taxon>Spermatophyta</taxon>
        <taxon>Magnoliopsida</taxon>
        <taxon>Ranunculales</taxon>
        <taxon>Ranunculaceae</taxon>
        <taxon>Coptidoideae</taxon>
        <taxon>Coptis</taxon>
    </lineage>
</organism>
<proteinExistence type="predicted"/>
<dbReference type="EMBL" id="JADFTS010000001">
    <property type="protein sequence ID" value="KAF9623391.1"/>
    <property type="molecule type" value="Genomic_DNA"/>
</dbReference>
<reference evidence="1 2" key="1">
    <citation type="submission" date="2020-10" db="EMBL/GenBank/DDBJ databases">
        <title>The Coptis chinensis genome and diversification of protoberbering-type alkaloids.</title>
        <authorList>
            <person name="Wang B."/>
            <person name="Shu S."/>
            <person name="Song C."/>
            <person name="Liu Y."/>
        </authorList>
    </citation>
    <scope>NUCLEOTIDE SEQUENCE [LARGE SCALE GENOMIC DNA]</scope>
    <source>
        <strain evidence="1">HL-2020</strain>
        <tissue evidence="1">Leaf</tissue>
    </source>
</reference>
<evidence type="ECO:0000313" key="1">
    <source>
        <dbReference type="EMBL" id="KAF9623391.1"/>
    </source>
</evidence>